<feature type="compositionally biased region" description="Basic residues" evidence="8">
    <location>
        <begin position="624"/>
        <end position="640"/>
    </location>
</feature>
<evidence type="ECO:0000256" key="5">
    <source>
        <dbReference type="ARBA" id="ARBA00022679"/>
    </source>
</evidence>
<gene>
    <name evidence="12" type="ORF">F5X68DRAFT_204579</name>
</gene>
<dbReference type="InterPro" id="IPR050777">
    <property type="entry name" value="SET2_Histone-Lys_MeTrsfase"/>
</dbReference>
<dbReference type="InterPro" id="IPR046341">
    <property type="entry name" value="SET_dom_sf"/>
</dbReference>
<dbReference type="GO" id="GO:0005634">
    <property type="term" value="C:nucleus"/>
    <property type="evidence" value="ECO:0007669"/>
    <property type="project" value="UniProtKB-SubCell"/>
</dbReference>
<dbReference type="GO" id="GO:0005694">
    <property type="term" value="C:chromosome"/>
    <property type="evidence" value="ECO:0007669"/>
    <property type="project" value="UniProtKB-SubCell"/>
</dbReference>
<dbReference type="GO" id="GO:0042054">
    <property type="term" value="F:histone methyltransferase activity"/>
    <property type="evidence" value="ECO:0007669"/>
    <property type="project" value="InterPro"/>
</dbReference>
<evidence type="ECO:0000256" key="3">
    <source>
        <dbReference type="ARBA" id="ARBA00022454"/>
    </source>
</evidence>
<feature type="region of interest" description="Disordered" evidence="8">
    <location>
        <begin position="1"/>
        <end position="138"/>
    </location>
</feature>
<dbReference type="PANTHER" id="PTHR22884">
    <property type="entry name" value="SET DOMAIN PROTEINS"/>
    <property type="match status" value="1"/>
</dbReference>
<evidence type="ECO:0000259" key="10">
    <source>
        <dbReference type="PROSITE" id="PS50868"/>
    </source>
</evidence>
<evidence type="ECO:0000256" key="4">
    <source>
        <dbReference type="ARBA" id="ARBA00022603"/>
    </source>
</evidence>
<feature type="region of interest" description="Disordered" evidence="8">
    <location>
        <begin position="604"/>
        <end position="641"/>
    </location>
</feature>
<protein>
    <recommendedName>
        <fullName evidence="14">Histone-lysine N-methyltransferase ASH1L</fullName>
    </recommendedName>
</protein>
<dbReference type="Proteomes" id="UP000770015">
    <property type="component" value="Unassembled WGS sequence"/>
</dbReference>
<feature type="region of interest" description="Disordered" evidence="8">
    <location>
        <begin position="759"/>
        <end position="861"/>
    </location>
</feature>
<feature type="compositionally biased region" description="Low complexity" evidence="8">
    <location>
        <begin position="827"/>
        <end position="847"/>
    </location>
</feature>
<dbReference type="PROSITE" id="PS50868">
    <property type="entry name" value="POST_SET"/>
    <property type="match status" value="1"/>
</dbReference>
<keyword evidence="13" id="KW-1185">Reference proteome</keyword>
<dbReference type="SMART" id="SM00508">
    <property type="entry name" value="PostSET"/>
    <property type="match status" value="2"/>
</dbReference>
<dbReference type="EMBL" id="JAGSXJ010000008">
    <property type="protein sequence ID" value="KAH6688907.1"/>
    <property type="molecule type" value="Genomic_DNA"/>
</dbReference>
<comment type="subcellular location">
    <subcellularLocation>
        <location evidence="2">Chromosome</location>
    </subcellularLocation>
    <subcellularLocation>
        <location evidence="1">Nucleus</location>
    </subcellularLocation>
</comment>
<reference evidence="12" key="1">
    <citation type="journal article" date="2021" name="Nat. Commun.">
        <title>Genetic determinants of endophytism in the Arabidopsis root mycobiome.</title>
        <authorList>
            <person name="Mesny F."/>
            <person name="Miyauchi S."/>
            <person name="Thiergart T."/>
            <person name="Pickel B."/>
            <person name="Atanasova L."/>
            <person name="Karlsson M."/>
            <person name="Huettel B."/>
            <person name="Barry K.W."/>
            <person name="Haridas S."/>
            <person name="Chen C."/>
            <person name="Bauer D."/>
            <person name="Andreopoulos W."/>
            <person name="Pangilinan J."/>
            <person name="LaButti K."/>
            <person name="Riley R."/>
            <person name="Lipzen A."/>
            <person name="Clum A."/>
            <person name="Drula E."/>
            <person name="Henrissat B."/>
            <person name="Kohler A."/>
            <person name="Grigoriev I.V."/>
            <person name="Martin F.M."/>
            <person name="Hacquard S."/>
        </authorList>
    </citation>
    <scope>NUCLEOTIDE SEQUENCE</scope>
    <source>
        <strain evidence="12">MPI-SDFR-AT-0117</strain>
    </source>
</reference>
<dbReference type="GO" id="GO:0032259">
    <property type="term" value="P:methylation"/>
    <property type="evidence" value="ECO:0007669"/>
    <property type="project" value="UniProtKB-KW"/>
</dbReference>
<feature type="compositionally biased region" description="Polar residues" evidence="8">
    <location>
        <begin position="796"/>
        <end position="810"/>
    </location>
</feature>
<feature type="compositionally biased region" description="Low complexity" evidence="8">
    <location>
        <begin position="47"/>
        <end position="71"/>
    </location>
</feature>
<dbReference type="AlphaFoldDB" id="A0A9P8VE10"/>
<evidence type="ECO:0000259" key="9">
    <source>
        <dbReference type="PROSITE" id="PS50280"/>
    </source>
</evidence>
<evidence type="ECO:0000256" key="1">
    <source>
        <dbReference type="ARBA" id="ARBA00004123"/>
    </source>
</evidence>
<evidence type="ECO:0000256" key="6">
    <source>
        <dbReference type="ARBA" id="ARBA00022691"/>
    </source>
</evidence>
<dbReference type="Pfam" id="PF17907">
    <property type="entry name" value="AWS"/>
    <property type="match status" value="1"/>
</dbReference>
<feature type="region of interest" description="Disordered" evidence="8">
    <location>
        <begin position="252"/>
        <end position="287"/>
    </location>
</feature>
<keyword evidence="4" id="KW-0489">Methyltransferase</keyword>
<dbReference type="Gene3D" id="2.170.270.10">
    <property type="entry name" value="SET domain"/>
    <property type="match status" value="1"/>
</dbReference>
<dbReference type="OrthoDB" id="422362at2759"/>
<accession>A0A9P8VE10</accession>
<evidence type="ECO:0000256" key="2">
    <source>
        <dbReference type="ARBA" id="ARBA00004286"/>
    </source>
</evidence>
<organism evidence="12 13">
    <name type="scientific">Plectosphaerella plurivora</name>
    <dbReference type="NCBI Taxonomy" id="936078"/>
    <lineage>
        <taxon>Eukaryota</taxon>
        <taxon>Fungi</taxon>
        <taxon>Dikarya</taxon>
        <taxon>Ascomycota</taxon>
        <taxon>Pezizomycotina</taxon>
        <taxon>Sordariomycetes</taxon>
        <taxon>Hypocreomycetidae</taxon>
        <taxon>Glomerellales</taxon>
        <taxon>Plectosphaerellaceae</taxon>
        <taxon>Plectosphaerella</taxon>
    </lineage>
</organism>
<evidence type="ECO:0000313" key="13">
    <source>
        <dbReference type="Proteomes" id="UP000770015"/>
    </source>
</evidence>
<keyword evidence="5" id="KW-0808">Transferase</keyword>
<dbReference type="SMART" id="SM00317">
    <property type="entry name" value="SET"/>
    <property type="match status" value="1"/>
</dbReference>
<dbReference type="PROSITE" id="PS50280">
    <property type="entry name" value="SET"/>
    <property type="match status" value="1"/>
</dbReference>
<proteinExistence type="predicted"/>
<sequence>MSLSPSQSSISAAPLDSGSEHVASTTSTPPTNFSDNISVASDGIKVETTPAPEAAAAAAATSTTETITAHTPPAPDSGRPRRARASLPVYNLAKLSGTSHGKRRANGEEPTSRKKRNVSGETLVDDAQPPRPATAGADTAVRDGITALDLDWSIGKLSTPGKKNKAASEIIPRATRSTASIIAEKSKAVLTKASVLGKRGRKAFETGVTKMTREMRRLQDTNEFTGIETKPVLHTIWAKGKLVTLEELKARANQPPPPKRAKVGPNGDKMPVEESAKDKKKEPVTEETIEVHTRKGRRTKRWLDRGLYAGQPAPATLADGLSTAVEKKKLAEIPELATTAPVNKTFPLPMFNGLRTMMNGRDFKLPFDVFNPLPPGQPKPEHWTKISKNRFVGDAAQHWKKSPHLSIDGSTCICKPEDGCTEDCQNRIMLYECDDKNCNIGREHCTNRAFADLAERKSGGGKYRIGVEVIKTSDRGYGIRSNRCFDAGQIIMEYTGEIITEEECDNRMNTKYKNNDCYYLMSFDQNMIIDATTGSIARFVNHSCKPNCRMIKWIVSGQPRMALFAGDDPIMTGDELTYDYNFDPFSAKNVQKCLCGEENCRGVLGPRPKDQKPPKTAKAETKGKGKGKGAKSKAKAKPKKTGIVVATKTKTRTVKTTKATKTTKTKVATKAVVAKITTKNKKTAAANSTLKAAMKSAVKAGKRKLADLTEDAEDDGSLAKKRKIKAPTGVKRTISNASSKVAKAAAKGAATVKKSVSTVKAKSTSAGKKKTAAKATTVRVSSHGRVIKASTKGRDSLQQTALSSRASSLTIVAAGIEGTPGPKTPKSPKSAKSVKTPRSAKSASASKSPRKALDIPRANSRIRLVSPEEATTITALAV</sequence>
<comment type="caution">
    <text evidence="12">The sequence shown here is derived from an EMBL/GenBank/DDBJ whole genome shotgun (WGS) entry which is preliminary data.</text>
</comment>
<dbReference type="InterPro" id="IPR003616">
    <property type="entry name" value="Post-SET_dom"/>
</dbReference>
<dbReference type="InterPro" id="IPR006560">
    <property type="entry name" value="AWS_dom"/>
</dbReference>
<feature type="compositionally biased region" description="Basic and acidic residues" evidence="8">
    <location>
        <begin position="270"/>
        <end position="287"/>
    </location>
</feature>
<feature type="domain" description="AWS" evidence="11">
    <location>
        <begin position="407"/>
        <end position="454"/>
    </location>
</feature>
<evidence type="ECO:0000256" key="8">
    <source>
        <dbReference type="SAM" id="MobiDB-lite"/>
    </source>
</evidence>
<evidence type="ECO:0000259" key="11">
    <source>
        <dbReference type="PROSITE" id="PS51215"/>
    </source>
</evidence>
<evidence type="ECO:0008006" key="14">
    <source>
        <dbReference type="Google" id="ProtNLM"/>
    </source>
</evidence>
<feature type="compositionally biased region" description="Low complexity" evidence="8">
    <location>
        <begin position="1"/>
        <end position="15"/>
    </location>
</feature>
<dbReference type="SUPFAM" id="SSF82199">
    <property type="entry name" value="SET domain"/>
    <property type="match status" value="1"/>
</dbReference>
<evidence type="ECO:0000256" key="7">
    <source>
        <dbReference type="ARBA" id="ARBA00023242"/>
    </source>
</evidence>
<keyword evidence="3" id="KW-0158">Chromosome</keyword>
<dbReference type="SMART" id="SM00570">
    <property type="entry name" value="AWS"/>
    <property type="match status" value="1"/>
</dbReference>
<dbReference type="Pfam" id="PF00856">
    <property type="entry name" value="SET"/>
    <property type="match status" value="1"/>
</dbReference>
<feature type="compositionally biased region" description="Polar residues" evidence="8">
    <location>
        <begin position="22"/>
        <end position="39"/>
    </location>
</feature>
<feature type="domain" description="Post-SET" evidence="10">
    <location>
        <begin position="589"/>
        <end position="605"/>
    </location>
</feature>
<feature type="domain" description="SET" evidence="9">
    <location>
        <begin position="465"/>
        <end position="581"/>
    </location>
</feature>
<keyword evidence="6" id="KW-0949">S-adenosyl-L-methionine</keyword>
<dbReference type="InterPro" id="IPR001214">
    <property type="entry name" value="SET_dom"/>
</dbReference>
<evidence type="ECO:0000313" key="12">
    <source>
        <dbReference type="EMBL" id="KAH6688907.1"/>
    </source>
</evidence>
<name>A0A9P8VE10_9PEZI</name>
<feature type="compositionally biased region" description="Basic and acidic residues" evidence="8">
    <location>
        <begin position="607"/>
        <end position="623"/>
    </location>
</feature>
<dbReference type="FunFam" id="2.170.270.10:FF:000037">
    <property type="entry name" value="Histone-lysine N-methyltransferase"/>
    <property type="match status" value="1"/>
</dbReference>
<dbReference type="PROSITE" id="PS51215">
    <property type="entry name" value="AWS"/>
    <property type="match status" value="1"/>
</dbReference>
<keyword evidence="7" id="KW-0539">Nucleus</keyword>